<protein>
    <submittedName>
        <fullName evidence="4">RSC chromatin remodeling complex subunit RSC8</fullName>
    </submittedName>
</protein>
<dbReference type="PROSITE" id="PS51293">
    <property type="entry name" value="SANT"/>
    <property type="match status" value="1"/>
</dbReference>
<reference evidence="4 5" key="1">
    <citation type="submission" date="2018-10" db="EMBL/GenBank/DDBJ databases">
        <title>Draft genome sequence of the microsporidian Tubulinosema ratisbonensis.</title>
        <authorList>
            <person name="Polonais V."/>
            <person name="Peyretaillade E."/>
            <person name="Niehus S."/>
            <person name="Wawrzyniak I."/>
            <person name="Franchet A."/>
            <person name="Gaspin C."/>
            <person name="Reichstadt M."/>
            <person name="Belser C."/>
            <person name="Labadie K."/>
            <person name="Delbac F."/>
            <person name="Ferrandon D."/>
        </authorList>
    </citation>
    <scope>NUCLEOTIDE SEQUENCE [LARGE SCALE GENOMIC DNA]</scope>
    <source>
        <strain evidence="4 5">Franzen</strain>
    </source>
</reference>
<dbReference type="EMBL" id="RCSS01000057">
    <property type="protein sequence ID" value="RVD93280.1"/>
    <property type="molecule type" value="Genomic_DNA"/>
</dbReference>
<comment type="caution">
    <text evidence="4">The sequence shown here is derived from an EMBL/GenBank/DDBJ whole genome shotgun (WGS) entry which is preliminary data.</text>
</comment>
<keyword evidence="5" id="KW-1185">Reference proteome</keyword>
<dbReference type="InterPro" id="IPR001005">
    <property type="entry name" value="SANT/Myb"/>
</dbReference>
<dbReference type="SUPFAM" id="SSF46689">
    <property type="entry name" value="Homeodomain-like"/>
    <property type="match status" value="1"/>
</dbReference>
<evidence type="ECO:0000259" key="2">
    <source>
        <dbReference type="PROSITE" id="PS50090"/>
    </source>
</evidence>
<evidence type="ECO:0000313" key="5">
    <source>
        <dbReference type="Proteomes" id="UP000282876"/>
    </source>
</evidence>
<organism evidence="4 5">
    <name type="scientific">Tubulinosema ratisbonensis</name>
    <dbReference type="NCBI Taxonomy" id="291195"/>
    <lineage>
        <taxon>Eukaryota</taxon>
        <taxon>Fungi</taxon>
        <taxon>Fungi incertae sedis</taxon>
        <taxon>Microsporidia</taxon>
        <taxon>Tubulinosematoidea</taxon>
        <taxon>Tubulinosematidae</taxon>
        <taxon>Tubulinosema</taxon>
    </lineage>
</organism>
<proteinExistence type="predicted"/>
<gene>
    <name evidence="4" type="ORF">TUBRATIS_001870</name>
</gene>
<dbReference type="InterPro" id="IPR017884">
    <property type="entry name" value="SANT_dom"/>
</dbReference>
<evidence type="ECO:0000313" key="4">
    <source>
        <dbReference type="EMBL" id="RVD93280.1"/>
    </source>
</evidence>
<accession>A0A437AQ20</accession>
<dbReference type="Pfam" id="PF13921">
    <property type="entry name" value="Myb_DNA-bind_6"/>
    <property type="match status" value="1"/>
</dbReference>
<name>A0A437AQ20_9MICR</name>
<feature type="domain" description="SANT" evidence="3">
    <location>
        <begin position="115"/>
        <end position="165"/>
    </location>
</feature>
<evidence type="ECO:0000259" key="3">
    <source>
        <dbReference type="PROSITE" id="PS51293"/>
    </source>
</evidence>
<evidence type="ECO:0000256" key="1">
    <source>
        <dbReference type="SAM" id="Coils"/>
    </source>
</evidence>
<feature type="coiled-coil region" evidence="1">
    <location>
        <begin position="209"/>
        <end position="283"/>
    </location>
</feature>
<dbReference type="STRING" id="291195.A0A437AQ20"/>
<dbReference type="VEuPathDB" id="MicrosporidiaDB:TUBRATIS_001870"/>
<dbReference type="SMART" id="SM00717">
    <property type="entry name" value="SANT"/>
    <property type="match status" value="1"/>
</dbReference>
<dbReference type="CDD" id="cd00167">
    <property type="entry name" value="SANT"/>
    <property type="match status" value="1"/>
</dbReference>
<sequence length="287" mass="34044">MEENHPTAEKVVFEEIYGKESSDAKPVKHPKETYIFDKHEITCSEPHKVSEPIFLDESKNEISNFILKNYTSPNYLKFTELPPNNYHQEDLLLVFRELELRNLINYKPKVVLKKKEVKIWTKTEKLKLLEGVEYFGDDWNSIEKYVQRSKADCIIKFLKLNLNVTKLIHPNRRMAEVVFLTSRVHPSVGSEFARECLDINKTPNYHKVINRAEEQLILEKKKLDRLKSVLLEAQTLRIKEKVNDFKNILSSVEKEKNEIKEEIIDYEKDIKELNEFIKEMKMNSEQM</sequence>
<dbReference type="OrthoDB" id="118550at2759"/>
<dbReference type="InterPro" id="IPR009057">
    <property type="entry name" value="Homeodomain-like_sf"/>
</dbReference>
<dbReference type="PROSITE" id="PS50090">
    <property type="entry name" value="MYB_LIKE"/>
    <property type="match status" value="1"/>
</dbReference>
<keyword evidence="1" id="KW-0175">Coiled coil</keyword>
<dbReference type="Gene3D" id="1.10.10.60">
    <property type="entry name" value="Homeodomain-like"/>
    <property type="match status" value="1"/>
</dbReference>
<dbReference type="AlphaFoldDB" id="A0A437AQ20"/>
<feature type="domain" description="Myb-like" evidence="2">
    <location>
        <begin position="120"/>
        <end position="161"/>
    </location>
</feature>
<dbReference type="Proteomes" id="UP000282876">
    <property type="component" value="Unassembled WGS sequence"/>
</dbReference>